<dbReference type="EMBL" id="JARXVQ010000001">
    <property type="protein sequence ID" value="MDH6180942.1"/>
    <property type="molecule type" value="Genomic_DNA"/>
</dbReference>
<gene>
    <name evidence="2" type="ORF">M2152_001124</name>
</gene>
<comment type="caution">
    <text evidence="2">The sequence shown here is derived from an EMBL/GenBank/DDBJ whole genome shotgun (WGS) entry which is preliminary data.</text>
</comment>
<evidence type="ECO:0000313" key="3">
    <source>
        <dbReference type="Proteomes" id="UP001160142"/>
    </source>
</evidence>
<organism evidence="2 3">
    <name type="scientific">Antiquaquibacter oligotrophicus</name>
    <dbReference type="NCBI Taxonomy" id="2880260"/>
    <lineage>
        <taxon>Bacteria</taxon>
        <taxon>Bacillati</taxon>
        <taxon>Actinomycetota</taxon>
        <taxon>Actinomycetes</taxon>
        <taxon>Micrococcales</taxon>
        <taxon>Microbacteriaceae</taxon>
        <taxon>Antiquaquibacter</taxon>
    </lineage>
</organism>
<protein>
    <recommendedName>
        <fullName evidence="1">DUF4166 domain-containing protein</fullName>
    </recommendedName>
</protein>
<evidence type="ECO:0000313" key="2">
    <source>
        <dbReference type="EMBL" id="MDH6180942.1"/>
    </source>
</evidence>
<reference evidence="2 3" key="1">
    <citation type="submission" date="2023-04" db="EMBL/GenBank/DDBJ databases">
        <title>Genome Encyclopedia of Bacteria and Archaea VI: Functional Genomics of Type Strains.</title>
        <authorList>
            <person name="Whitman W."/>
        </authorList>
    </citation>
    <scope>NUCLEOTIDE SEQUENCE [LARGE SCALE GENOMIC DNA]</scope>
    <source>
        <strain evidence="2 3">SG_E_30_P1</strain>
    </source>
</reference>
<feature type="domain" description="DUF4166" evidence="1">
    <location>
        <begin position="20"/>
        <end position="192"/>
    </location>
</feature>
<name>A0ABT6KPB8_9MICO</name>
<keyword evidence="3" id="KW-1185">Reference proteome</keyword>
<dbReference type="RefSeq" id="WP_322133269.1">
    <property type="nucleotide sequence ID" value="NZ_CP085036.1"/>
</dbReference>
<accession>A0ABT6KPB8</accession>
<dbReference type="Proteomes" id="UP001160142">
    <property type="component" value="Unassembled WGS sequence"/>
</dbReference>
<dbReference type="InterPro" id="IPR025311">
    <property type="entry name" value="DUF4166"/>
</dbReference>
<evidence type="ECO:0000259" key="1">
    <source>
        <dbReference type="Pfam" id="PF13761"/>
    </source>
</evidence>
<proteinExistence type="predicted"/>
<sequence>MPADPGSPWRDALGEDWERLDPHLISYFGALTPAQIGRGRGVFDVVGTPRRWLWPLLSLLGAVHVLFPAWQHDVPFQVRNTDAGGGRVGLRLFEFTGRRRTMVDRVAMDNRHLTDVIGRPGFIRVELVPRVDDGALVLESAGVSVVGVPVPRSIAPRVFLRESWDRTNDMQHVDFRLEHPQLGLLYEYSVSFTYTVTEAA</sequence>
<dbReference type="Pfam" id="PF13761">
    <property type="entry name" value="DUF4166"/>
    <property type="match status" value="1"/>
</dbReference>